<evidence type="ECO:0000256" key="6">
    <source>
        <dbReference type="ARBA" id="ARBA00022729"/>
    </source>
</evidence>
<accession>A0A2K5CDB1</accession>
<dbReference type="GO" id="GO:0008083">
    <property type="term" value="F:growth factor activity"/>
    <property type="evidence" value="ECO:0007669"/>
    <property type="project" value="Ensembl"/>
</dbReference>
<sequence length="514" mass="56253">MQKRAPQSKMPPAGVSLRVTILCLLAWAGLAAGDRVYIHPFHLVIHNESTCEELAKANAGKPEDPTFTPAPIQAKSLPVDEKALQDQLVLVAAKLNTEDKLRAVTVGMLANFLSFHIYSMHSELWGVVQGATVLSPMAVFGTLASLYLGASNRTAYRLQAILGVPWKDENCTSRLDAHKVLSALQAIQGLLVAQDRDEGQVQLLLSTVVGLFTAPGLHLKQPFVQGLALYAPVVLPRSLDFSTDLDVAAEKIDMFIQAVTGWKVSSPLTGASVDSNMVFNTYIHFQGKMKGFSLLAEPQEFWVDNSTSVSVPMLSGTGTFQHWSDAQDKFSVTQVPFTESACLLLIQPHYASDLDKVEGLAFQQNSLNWMNKLSPRAIRLTMPQLVLRGSYDLQDLLAQAELPTILGTDLNLQKISNDNLRVGKVRASPCRCLTRVWCVHRVEAWMEGTQRRLWAGPEGKRERRVGPRVGEKWPERSRAFQVQSSKSLPTPDLPPPAGGVVHGPGLASVCPGIL</sequence>
<dbReference type="InterPro" id="IPR036186">
    <property type="entry name" value="Serpin_sf"/>
</dbReference>
<proteinExistence type="inferred from homology"/>
<dbReference type="GO" id="GO:0038166">
    <property type="term" value="P:angiotensin-activated signaling pathway"/>
    <property type="evidence" value="ECO:0007669"/>
    <property type="project" value="Ensembl"/>
</dbReference>
<evidence type="ECO:0000256" key="11">
    <source>
        <dbReference type="ARBA" id="ARBA00029380"/>
    </source>
</evidence>
<dbReference type="GO" id="GO:0031703">
    <property type="term" value="F:type 2 angiotensin receptor binding"/>
    <property type="evidence" value="ECO:0007669"/>
    <property type="project" value="Ensembl"/>
</dbReference>
<dbReference type="Gene3D" id="3.30.497.10">
    <property type="entry name" value="Antithrombin, subunit I, domain 2"/>
    <property type="match status" value="1"/>
</dbReference>
<dbReference type="GO" id="GO:0042310">
    <property type="term" value="P:vasoconstriction"/>
    <property type="evidence" value="ECO:0007669"/>
    <property type="project" value="UniProtKB-KW"/>
</dbReference>
<dbReference type="PANTHER" id="PTHR11461">
    <property type="entry name" value="SERINE PROTEASE INHIBITOR, SERPIN"/>
    <property type="match status" value="1"/>
</dbReference>
<dbReference type="GO" id="GO:2001238">
    <property type="term" value="P:positive regulation of extrinsic apoptotic signaling pathway"/>
    <property type="evidence" value="ECO:0007669"/>
    <property type="project" value="Ensembl"/>
</dbReference>
<evidence type="ECO:0000256" key="7">
    <source>
        <dbReference type="ARBA" id="ARBA00022858"/>
    </source>
</evidence>
<keyword evidence="20" id="KW-1185">Reference proteome</keyword>
<evidence type="ECO:0000256" key="10">
    <source>
        <dbReference type="ARBA" id="ARBA00023322"/>
    </source>
</evidence>
<feature type="chain" id="PRO_5014333178" description="Angiotensinogen" evidence="17">
    <location>
        <begin position="34"/>
        <end position="514"/>
    </location>
</feature>
<comment type="function">
    <text evidence="12">Is a ligand for the G-protein coupled receptor MAS1. Has vasodilator and antidiuretic effects. Has an antithrombotic effect that involves MAS1-mediated release of nitric oxide from platelets.</text>
</comment>
<keyword evidence="8" id="KW-1015">Disulfide bond</keyword>
<evidence type="ECO:0000256" key="14">
    <source>
        <dbReference type="ARBA" id="ARBA00046068"/>
    </source>
</evidence>
<evidence type="ECO:0000256" key="8">
    <source>
        <dbReference type="ARBA" id="ARBA00023157"/>
    </source>
</evidence>
<feature type="domain" description="Serpin" evidence="18">
    <location>
        <begin position="115"/>
        <end position="457"/>
    </location>
</feature>
<dbReference type="GO" id="GO:0004867">
    <property type="term" value="F:serine-type endopeptidase inhibitor activity"/>
    <property type="evidence" value="ECO:0007669"/>
    <property type="project" value="InterPro"/>
</dbReference>
<comment type="subcellular location">
    <subcellularLocation>
        <location evidence="2">Secreted</location>
    </subcellularLocation>
</comment>
<dbReference type="GO" id="GO:2000379">
    <property type="term" value="P:positive regulation of reactive oxygen species metabolic process"/>
    <property type="evidence" value="ECO:0007669"/>
    <property type="project" value="Ensembl"/>
</dbReference>
<dbReference type="AlphaFoldDB" id="A0A2K5CDB1"/>
<reference evidence="19" key="2">
    <citation type="submission" date="2025-09" db="UniProtKB">
        <authorList>
            <consortium name="Ensembl"/>
        </authorList>
    </citation>
    <scope>IDENTIFICATION</scope>
</reference>
<evidence type="ECO:0000256" key="17">
    <source>
        <dbReference type="SAM" id="SignalP"/>
    </source>
</evidence>
<dbReference type="GO" id="GO:0005179">
    <property type="term" value="F:hormone activity"/>
    <property type="evidence" value="ECO:0007669"/>
    <property type="project" value="Ensembl"/>
</dbReference>
<evidence type="ECO:0000259" key="18">
    <source>
        <dbReference type="SMART" id="SM00093"/>
    </source>
</evidence>
<evidence type="ECO:0000313" key="20">
    <source>
        <dbReference type="Proteomes" id="UP000233020"/>
    </source>
</evidence>
<dbReference type="Proteomes" id="UP000233020">
    <property type="component" value="Unplaced"/>
</dbReference>
<dbReference type="InterPro" id="IPR023796">
    <property type="entry name" value="Serpin_dom"/>
</dbReference>
<evidence type="ECO:0000256" key="2">
    <source>
        <dbReference type="ARBA" id="ARBA00004613"/>
    </source>
</evidence>
<evidence type="ECO:0000256" key="12">
    <source>
        <dbReference type="ARBA" id="ARBA00029391"/>
    </source>
</evidence>
<dbReference type="GO" id="GO:0001819">
    <property type="term" value="P:positive regulation of cytokine production"/>
    <property type="evidence" value="ECO:0007669"/>
    <property type="project" value="Ensembl"/>
</dbReference>
<gene>
    <name evidence="19" type="primary">AGT</name>
</gene>
<dbReference type="Pfam" id="PF00079">
    <property type="entry name" value="Serpin"/>
    <property type="match status" value="1"/>
</dbReference>
<dbReference type="SMART" id="SM00093">
    <property type="entry name" value="SERPIN"/>
    <property type="match status" value="1"/>
</dbReference>
<dbReference type="InterPro" id="IPR000215">
    <property type="entry name" value="Serpin_fam"/>
</dbReference>
<dbReference type="GO" id="GO:0090205">
    <property type="term" value="P:positive regulation of cholesterol metabolic process"/>
    <property type="evidence" value="ECO:0007669"/>
    <property type="project" value="Ensembl"/>
</dbReference>
<keyword evidence="9" id="KW-0325">Glycoprotein</keyword>
<comment type="function">
    <text evidence="1">Essential component of the renin-angiotensin system (RAS), a potent regulator of blood pressure, body fluid and electrolyte homeostasis.</text>
</comment>
<dbReference type="GO" id="GO:0051387">
    <property type="term" value="P:negative regulation of neurotrophin TRK receptor signaling pathway"/>
    <property type="evidence" value="ECO:0007669"/>
    <property type="project" value="Ensembl"/>
</dbReference>
<dbReference type="GO" id="GO:0050729">
    <property type="term" value="P:positive regulation of inflammatory response"/>
    <property type="evidence" value="ECO:0007669"/>
    <property type="project" value="Ensembl"/>
</dbReference>
<dbReference type="GO" id="GO:0051897">
    <property type="term" value="P:positive regulation of phosphatidylinositol 3-kinase/protein kinase B signal transduction"/>
    <property type="evidence" value="ECO:0007669"/>
    <property type="project" value="Ensembl"/>
</dbReference>
<keyword evidence="5" id="KW-0964">Secreted</keyword>
<feature type="signal peptide" evidence="17">
    <location>
        <begin position="1"/>
        <end position="33"/>
    </location>
</feature>
<evidence type="ECO:0000256" key="13">
    <source>
        <dbReference type="ARBA" id="ARBA00033182"/>
    </source>
</evidence>
<organism evidence="19 20">
    <name type="scientific">Aotus nancymaae</name>
    <name type="common">Ma's night monkey</name>
    <dbReference type="NCBI Taxonomy" id="37293"/>
    <lineage>
        <taxon>Eukaryota</taxon>
        <taxon>Metazoa</taxon>
        <taxon>Chordata</taxon>
        <taxon>Craniata</taxon>
        <taxon>Vertebrata</taxon>
        <taxon>Euteleostomi</taxon>
        <taxon>Mammalia</taxon>
        <taxon>Eutheria</taxon>
        <taxon>Euarchontoglires</taxon>
        <taxon>Primates</taxon>
        <taxon>Haplorrhini</taxon>
        <taxon>Platyrrhini</taxon>
        <taxon>Aotidae</taxon>
        <taxon>Aotus</taxon>
    </lineage>
</organism>
<evidence type="ECO:0000256" key="3">
    <source>
        <dbReference type="ARBA" id="ARBA00009500"/>
    </source>
</evidence>
<feature type="compositionally biased region" description="Basic and acidic residues" evidence="16">
    <location>
        <begin position="458"/>
        <end position="478"/>
    </location>
</feature>
<dbReference type="InterPro" id="IPR000227">
    <property type="entry name" value="Angiotensinogen"/>
</dbReference>
<dbReference type="GO" id="GO:0070294">
    <property type="term" value="P:renal sodium ion absorption"/>
    <property type="evidence" value="ECO:0007669"/>
    <property type="project" value="Ensembl"/>
</dbReference>
<dbReference type="GO" id="GO:0010595">
    <property type="term" value="P:positive regulation of endothelial cell migration"/>
    <property type="evidence" value="ECO:0007669"/>
    <property type="project" value="Ensembl"/>
</dbReference>
<dbReference type="GO" id="GO:0110063">
    <property type="term" value="P:positive regulation of angiotensin-activated signaling pathway"/>
    <property type="evidence" value="ECO:0007669"/>
    <property type="project" value="Ensembl"/>
</dbReference>
<keyword evidence="6 17" id="KW-0732">Signal</keyword>
<comment type="function">
    <text evidence="14">Acts directly on vascular smooth muscle as a potent vasoconstrictor, affects cardiac contractility and heart rate through its action on the sympathetic nervous system, and alters renal sodium and water absorption through its ability to stimulate the zona glomerulosa cells of the adrenal cortex to synthesize and secrete aldosterone. Acts by binding to angiotensin receptors AGTR1 and AGTR2. Also binds the DEAR/FBXW7-AS1 receptor.</text>
</comment>
<keyword evidence="7" id="KW-0838">Vasoactive</keyword>
<dbReference type="GO" id="GO:0010744">
    <property type="term" value="P:positive regulation of macrophage derived foam cell differentiation"/>
    <property type="evidence" value="ECO:0007669"/>
    <property type="project" value="Ensembl"/>
</dbReference>
<dbReference type="Ensembl" id="ENSANAT00000024436.1">
    <property type="protein sequence ID" value="ENSANAP00000006666.1"/>
    <property type="gene ID" value="ENSANAG00000021401.1"/>
</dbReference>
<evidence type="ECO:0000313" key="19">
    <source>
        <dbReference type="Ensembl" id="ENSANAP00000006666.1"/>
    </source>
</evidence>
<dbReference type="Gene3D" id="2.30.39.10">
    <property type="entry name" value="Alpha-1-antitrypsin, domain 1"/>
    <property type="match status" value="1"/>
</dbReference>
<dbReference type="GO" id="GO:1903598">
    <property type="term" value="P:positive regulation of gap junction assembly"/>
    <property type="evidence" value="ECO:0007669"/>
    <property type="project" value="Ensembl"/>
</dbReference>
<keyword evidence="10" id="KW-0839">Vasoconstrictor</keyword>
<dbReference type="GO" id="GO:1903779">
    <property type="term" value="P:regulation of cardiac conduction"/>
    <property type="evidence" value="ECO:0007669"/>
    <property type="project" value="Ensembl"/>
</dbReference>
<comment type="function">
    <text evidence="11">Stimulates aldosterone release.</text>
</comment>
<dbReference type="GO" id="GO:0005615">
    <property type="term" value="C:extracellular space"/>
    <property type="evidence" value="ECO:0007669"/>
    <property type="project" value="Ensembl"/>
</dbReference>
<name>A0A2K5CDB1_AOTNA</name>
<protein>
    <recommendedName>
        <fullName evidence="4">Angiotensinogen</fullName>
    </recommendedName>
    <alternativeName>
        <fullName evidence="13">Serpin A8</fullName>
    </alternativeName>
</protein>
<evidence type="ECO:0000256" key="1">
    <source>
        <dbReference type="ARBA" id="ARBA00002747"/>
    </source>
</evidence>
<dbReference type="GO" id="GO:0002034">
    <property type="term" value="P:maintenance of blood vessel diameter homeostasis by renin-angiotensin"/>
    <property type="evidence" value="ECO:0007669"/>
    <property type="project" value="Ensembl"/>
</dbReference>
<dbReference type="InterPro" id="IPR042185">
    <property type="entry name" value="Serpin_sf_2"/>
</dbReference>
<dbReference type="GO" id="GO:1902895">
    <property type="term" value="P:positive regulation of miRNA transcription"/>
    <property type="evidence" value="ECO:0007669"/>
    <property type="project" value="Ensembl"/>
</dbReference>
<dbReference type="GeneTree" id="ENSGT00890000139531"/>
<evidence type="ECO:0000256" key="5">
    <source>
        <dbReference type="ARBA" id="ARBA00022525"/>
    </source>
</evidence>
<dbReference type="SUPFAM" id="SSF56574">
    <property type="entry name" value="Serpins"/>
    <property type="match status" value="1"/>
</dbReference>
<comment type="similarity">
    <text evidence="3 15">Belongs to the serpin family.</text>
</comment>
<feature type="region of interest" description="Disordered" evidence="16">
    <location>
        <begin position="457"/>
        <end position="501"/>
    </location>
</feature>
<dbReference type="PANTHER" id="PTHR11461:SF13">
    <property type="entry name" value="ANGIOTENSINOGEN"/>
    <property type="match status" value="1"/>
</dbReference>
<evidence type="ECO:0000256" key="15">
    <source>
        <dbReference type="RuleBase" id="RU000411"/>
    </source>
</evidence>
<dbReference type="STRING" id="37293.ENSANAP00000006666"/>
<dbReference type="GO" id="GO:0031702">
    <property type="term" value="F:type 1 angiotensin receptor binding"/>
    <property type="evidence" value="ECO:0007669"/>
    <property type="project" value="Ensembl"/>
</dbReference>
<dbReference type="InterPro" id="IPR042178">
    <property type="entry name" value="Serpin_sf_1"/>
</dbReference>
<evidence type="ECO:0000256" key="9">
    <source>
        <dbReference type="ARBA" id="ARBA00023180"/>
    </source>
</evidence>
<dbReference type="GO" id="GO:0090190">
    <property type="term" value="P:positive regulation of branching involved in ureteric bud morphogenesis"/>
    <property type="evidence" value="ECO:0007669"/>
    <property type="project" value="Ensembl"/>
</dbReference>
<dbReference type="GO" id="GO:1901203">
    <property type="term" value="P:positive regulation of extracellular matrix assembly"/>
    <property type="evidence" value="ECO:0007669"/>
    <property type="project" value="Ensembl"/>
</dbReference>
<evidence type="ECO:0000256" key="4">
    <source>
        <dbReference type="ARBA" id="ARBA00015105"/>
    </source>
</evidence>
<dbReference type="GO" id="GO:0043161">
    <property type="term" value="P:proteasome-mediated ubiquitin-dependent protein catabolic process"/>
    <property type="evidence" value="ECO:0007669"/>
    <property type="project" value="Ensembl"/>
</dbReference>
<reference evidence="19" key="1">
    <citation type="submission" date="2025-08" db="UniProtKB">
        <authorList>
            <consortium name="Ensembl"/>
        </authorList>
    </citation>
    <scope>IDENTIFICATION</scope>
</reference>
<evidence type="ECO:0000256" key="16">
    <source>
        <dbReference type="SAM" id="MobiDB-lite"/>
    </source>
</evidence>
<dbReference type="PRINTS" id="PR00654">
    <property type="entry name" value="ANGIOTENSNGN"/>
</dbReference>
<dbReference type="GO" id="GO:0001822">
    <property type="term" value="P:kidney development"/>
    <property type="evidence" value="ECO:0007669"/>
    <property type="project" value="Ensembl"/>
</dbReference>
<dbReference type="GO" id="GO:0045742">
    <property type="term" value="P:positive regulation of epidermal growth factor receptor signaling pathway"/>
    <property type="evidence" value="ECO:0007669"/>
    <property type="project" value="Ensembl"/>
</dbReference>